<evidence type="ECO:0000313" key="5">
    <source>
        <dbReference type="EMBL" id="OGZ08748.1"/>
    </source>
</evidence>
<evidence type="ECO:0000256" key="1">
    <source>
        <dbReference type="ARBA" id="ARBA00022555"/>
    </source>
</evidence>
<reference evidence="5 6" key="1">
    <citation type="journal article" date="2016" name="Nat. Commun.">
        <title>Thousands of microbial genomes shed light on interconnected biogeochemical processes in an aquifer system.</title>
        <authorList>
            <person name="Anantharaman K."/>
            <person name="Brown C.T."/>
            <person name="Hug L.A."/>
            <person name="Sharon I."/>
            <person name="Castelle C.J."/>
            <person name="Probst A.J."/>
            <person name="Thomas B.C."/>
            <person name="Singh A."/>
            <person name="Wilkins M.J."/>
            <person name="Karaoz U."/>
            <person name="Brodie E.L."/>
            <person name="Williams K.H."/>
            <person name="Hubbard S.S."/>
            <person name="Banfield J.F."/>
        </authorList>
    </citation>
    <scope>NUCLEOTIDE SEQUENCE [LARGE SCALE GENOMIC DNA]</scope>
</reference>
<dbReference type="PANTHER" id="PTHR11586:SF37">
    <property type="entry name" value="TRNA-BINDING DOMAIN-CONTAINING PROTEIN"/>
    <property type="match status" value="1"/>
</dbReference>
<dbReference type="PROSITE" id="PS50886">
    <property type="entry name" value="TRBD"/>
    <property type="match status" value="1"/>
</dbReference>
<accession>A0A1G2D7L7</accession>
<dbReference type="InterPro" id="IPR002547">
    <property type="entry name" value="tRNA-bd_dom"/>
</dbReference>
<evidence type="ECO:0000259" key="4">
    <source>
        <dbReference type="PROSITE" id="PS50886"/>
    </source>
</evidence>
<protein>
    <recommendedName>
        <fullName evidence="4">tRNA-binding domain-containing protein</fullName>
    </recommendedName>
</protein>
<evidence type="ECO:0000313" key="6">
    <source>
        <dbReference type="Proteomes" id="UP000177996"/>
    </source>
</evidence>
<gene>
    <name evidence="5" type="ORF">A3D65_04050</name>
</gene>
<dbReference type="SUPFAM" id="SSF50249">
    <property type="entry name" value="Nucleic acid-binding proteins"/>
    <property type="match status" value="1"/>
</dbReference>
<dbReference type="AlphaFoldDB" id="A0A1G2D7L7"/>
<comment type="caution">
    <text evidence="5">The sequence shown here is derived from an EMBL/GenBank/DDBJ whole genome shotgun (WGS) entry which is preliminary data.</text>
</comment>
<proteinExistence type="predicted"/>
<dbReference type="InterPro" id="IPR012340">
    <property type="entry name" value="NA-bd_OB-fold"/>
</dbReference>
<dbReference type="GO" id="GO:0000049">
    <property type="term" value="F:tRNA binding"/>
    <property type="evidence" value="ECO:0007669"/>
    <property type="project" value="UniProtKB-UniRule"/>
</dbReference>
<organism evidence="5 6">
    <name type="scientific">Candidatus Lloydbacteria bacterium RIFCSPHIGHO2_02_FULL_50_13</name>
    <dbReference type="NCBI Taxonomy" id="1798661"/>
    <lineage>
        <taxon>Bacteria</taxon>
        <taxon>Candidatus Lloydiibacteriota</taxon>
    </lineage>
</organism>
<sequence length="131" mass="14373">MSTIDEFKKIEMKIGTILSAEYILGADKLLKLSVDFGLKEKKVTIEEGAEQAEAGEERGDESDVRQILSGIREYYAPEQLVGKQCPFVTNLEPRTLRGLVSEGMILAVKTKDGSAVLLHPDKKTEAGSMLS</sequence>
<dbReference type="Pfam" id="PF01588">
    <property type="entry name" value="tRNA_bind"/>
    <property type="match status" value="1"/>
</dbReference>
<feature type="domain" description="TRNA-binding" evidence="4">
    <location>
        <begin position="6"/>
        <end position="131"/>
    </location>
</feature>
<dbReference type="PANTHER" id="PTHR11586">
    <property type="entry name" value="TRNA-AMINOACYLATION COFACTOR ARC1 FAMILY MEMBER"/>
    <property type="match status" value="1"/>
</dbReference>
<evidence type="ECO:0000256" key="2">
    <source>
        <dbReference type="ARBA" id="ARBA00022884"/>
    </source>
</evidence>
<evidence type="ECO:0000256" key="3">
    <source>
        <dbReference type="PROSITE-ProRule" id="PRU00209"/>
    </source>
</evidence>
<dbReference type="InterPro" id="IPR051270">
    <property type="entry name" value="Tyrosine-tRNA_ligase_regulator"/>
</dbReference>
<keyword evidence="1 3" id="KW-0820">tRNA-binding</keyword>
<dbReference type="Gene3D" id="2.40.50.140">
    <property type="entry name" value="Nucleic acid-binding proteins"/>
    <property type="match status" value="1"/>
</dbReference>
<dbReference type="EMBL" id="MHLL01000028">
    <property type="protein sequence ID" value="OGZ08748.1"/>
    <property type="molecule type" value="Genomic_DNA"/>
</dbReference>
<name>A0A1G2D7L7_9BACT</name>
<keyword evidence="2 3" id="KW-0694">RNA-binding</keyword>
<dbReference type="Proteomes" id="UP000177996">
    <property type="component" value="Unassembled WGS sequence"/>
</dbReference>
<dbReference type="STRING" id="1798661.A3D65_04050"/>